<sequence length="260" mass="30428">MISIEIPVLHGKYLNQLFESIRGQSFQDYEVVIVNSSSDDSVSDIIRQYGFKEVKEKVKLLRARYLAHYNSRGDYALLLDETRMLRKDTLAVLSSLNHDMVIIGEEEIGDSFWIRLANLDKENIMECNTLEAIKGFALPRLFRREILDNAFKVLRENLKEKFDEVIFPDHELIYYEASGISEDVFVLKDKLITHYGDVKLLDIIKKYHRYGKSMKVLKGTYYSNLTQISRKKRNICKGNKLLLYLLYVTRGIPFMLGYLF</sequence>
<evidence type="ECO:0000259" key="1">
    <source>
        <dbReference type="Pfam" id="PF00535"/>
    </source>
</evidence>
<keyword evidence="3" id="KW-1185">Reference proteome</keyword>
<dbReference type="CDD" id="cd00761">
    <property type="entry name" value="Glyco_tranf_GTA_type"/>
    <property type="match status" value="1"/>
</dbReference>
<dbReference type="GeneID" id="65556849"/>
<dbReference type="AlphaFoldDB" id="A0A8F5GZ97"/>
<dbReference type="RefSeq" id="WP_218260089.1">
    <property type="nucleotide sequence ID" value="NZ_CP077713.1"/>
</dbReference>
<dbReference type="EMBL" id="CP077713">
    <property type="protein sequence ID" value="QXJ34876.1"/>
    <property type="molecule type" value="Genomic_DNA"/>
</dbReference>
<proteinExistence type="predicted"/>
<accession>A0A8F5GZ97</accession>
<dbReference type="Proteomes" id="UP000694036">
    <property type="component" value="Chromosome"/>
</dbReference>
<dbReference type="InterPro" id="IPR001173">
    <property type="entry name" value="Glyco_trans_2-like"/>
</dbReference>
<gene>
    <name evidence="2" type="ORF">J5U22_01423</name>
</gene>
<protein>
    <recommendedName>
        <fullName evidence="1">Glycosyltransferase 2-like domain-containing protein</fullName>
    </recommendedName>
</protein>
<dbReference type="Pfam" id="PF00535">
    <property type="entry name" value="Glycos_transf_2"/>
    <property type="match status" value="1"/>
</dbReference>
<feature type="domain" description="Glycosyltransferase 2-like" evidence="1">
    <location>
        <begin position="11"/>
        <end position="80"/>
    </location>
</feature>
<name>A0A8F5GZ97_9CREN</name>
<reference evidence="2 3" key="1">
    <citation type="journal article" date="2021" name="Environ. Microbiol.">
        <title>New insights into the diversity and evolution of the archaeal mobilome from three complete genomes of Saccharolobus shibatae.</title>
        <authorList>
            <person name="Medvedeva S."/>
            <person name="Brandt D."/>
            <person name="Cvirkaite-Krupovic V."/>
            <person name="Liu Y."/>
            <person name="Severinov K."/>
            <person name="Ishino S."/>
            <person name="Ishino Y."/>
            <person name="Prangishvili D."/>
            <person name="Kalinowski J."/>
            <person name="Krupovic M."/>
        </authorList>
    </citation>
    <scope>NUCLEOTIDE SEQUENCE [LARGE SCALE GENOMIC DNA]</scope>
    <source>
        <strain evidence="2 3">S38A</strain>
    </source>
</reference>
<organism evidence="2 3">
    <name type="scientific">Saccharolobus shibatae</name>
    <dbReference type="NCBI Taxonomy" id="2286"/>
    <lineage>
        <taxon>Archaea</taxon>
        <taxon>Thermoproteota</taxon>
        <taxon>Thermoprotei</taxon>
        <taxon>Sulfolobales</taxon>
        <taxon>Sulfolobaceae</taxon>
        <taxon>Saccharolobus</taxon>
    </lineage>
</organism>
<evidence type="ECO:0000313" key="2">
    <source>
        <dbReference type="EMBL" id="QXJ34876.1"/>
    </source>
</evidence>
<evidence type="ECO:0000313" key="3">
    <source>
        <dbReference type="Proteomes" id="UP000694036"/>
    </source>
</evidence>